<dbReference type="AlphaFoldDB" id="A0AAD8DQV9"/>
<evidence type="ECO:0000256" key="4">
    <source>
        <dbReference type="RuleBase" id="RU004262"/>
    </source>
</evidence>
<accession>A0AAD8DQV9</accession>
<dbReference type="CDD" id="cd00707">
    <property type="entry name" value="Pancreat_lipase_like"/>
    <property type="match status" value="1"/>
</dbReference>
<dbReference type="InterPro" id="IPR013818">
    <property type="entry name" value="Lipase"/>
</dbReference>
<proteinExistence type="inferred from homology"/>
<gene>
    <name evidence="7" type="ORF">PYW07_002818</name>
</gene>
<sequence length="335" mass="36999">MQKAILCLLLATVYTAMSVPLASEYSEDRVYPRYIQFPDGEGVMHTVDLEAEPDMELLDQIQRDPANNRYLLYTRRNRRISQTLTINNANSVTNSNFNANVPTVVIAHGWLSNQYTDINPTIRDAYLGKSDVNVIVLDWRRLALSDYATAARGVPAVGRGLGQFLAFINRVTGQAYSQMHLVGFSLGAHLVGNAGRELGGRVARVTALDPAGPLWNYSSNRVRPSDGVYVEAIHTDGGYTVGGLGIGSNVADADFYPNGGISQPGCLTNLCNHNRAWEFFAATVTYNHMVGRRCTTSTQITWNTCRGAELRMGNDDLRKTGTGMYRLDTGRRYPY</sequence>
<evidence type="ECO:0000256" key="2">
    <source>
        <dbReference type="ARBA" id="ARBA00010701"/>
    </source>
</evidence>
<dbReference type="InterPro" id="IPR033906">
    <property type="entry name" value="Lipase_N"/>
</dbReference>
<dbReference type="GO" id="GO:0016042">
    <property type="term" value="P:lipid catabolic process"/>
    <property type="evidence" value="ECO:0007669"/>
    <property type="project" value="TreeGrafter"/>
</dbReference>
<evidence type="ECO:0000256" key="3">
    <source>
        <dbReference type="ARBA" id="ARBA00022525"/>
    </source>
</evidence>
<evidence type="ECO:0000259" key="6">
    <source>
        <dbReference type="Pfam" id="PF00151"/>
    </source>
</evidence>
<dbReference type="GO" id="GO:0016298">
    <property type="term" value="F:lipase activity"/>
    <property type="evidence" value="ECO:0007669"/>
    <property type="project" value="InterPro"/>
</dbReference>
<keyword evidence="3" id="KW-0964">Secreted</keyword>
<dbReference type="PANTHER" id="PTHR11610:SF150">
    <property type="entry name" value="FI01825P-RELATED"/>
    <property type="match status" value="1"/>
</dbReference>
<keyword evidence="8" id="KW-1185">Reference proteome</keyword>
<dbReference type="GO" id="GO:0005615">
    <property type="term" value="C:extracellular space"/>
    <property type="evidence" value="ECO:0007669"/>
    <property type="project" value="TreeGrafter"/>
</dbReference>
<protein>
    <recommendedName>
        <fullName evidence="6">Lipase domain-containing protein</fullName>
    </recommendedName>
</protein>
<name>A0AAD8DQV9_MYTSE</name>
<dbReference type="Pfam" id="PF00151">
    <property type="entry name" value="Lipase"/>
    <property type="match status" value="1"/>
</dbReference>
<evidence type="ECO:0000256" key="1">
    <source>
        <dbReference type="ARBA" id="ARBA00004613"/>
    </source>
</evidence>
<keyword evidence="5" id="KW-0732">Signal</keyword>
<dbReference type="Proteomes" id="UP001231518">
    <property type="component" value="Chromosome 13"/>
</dbReference>
<reference evidence="7" key="1">
    <citation type="submission" date="2023-03" db="EMBL/GenBank/DDBJ databases">
        <title>Chromosome-level genomes of two armyworms, Mythimna separata and Mythimna loreyi, provide insights into the biosynthesis and reception of sex pheromones.</title>
        <authorList>
            <person name="Zhao H."/>
        </authorList>
    </citation>
    <scope>NUCLEOTIDE SEQUENCE</scope>
    <source>
        <strain evidence="7">BeijingLab</strain>
        <tissue evidence="7">Pupa</tissue>
    </source>
</reference>
<dbReference type="InterPro" id="IPR000734">
    <property type="entry name" value="TAG_lipase"/>
</dbReference>
<comment type="subcellular location">
    <subcellularLocation>
        <location evidence="1">Secreted</location>
    </subcellularLocation>
</comment>
<feature type="chain" id="PRO_5042262066" description="Lipase domain-containing protein" evidence="5">
    <location>
        <begin position="19"/>
        <end position="335"/>
    </location>
</feature>
<comment type="similarity">
    <text evidence="2 4">Belongs to the AB hydrolase superfamily. Lipase family.</text>
</comment>
<dbReference type="SUPFAM" id="SSF53474">
    <property type="entry name" value="alpha/beta-Hydrolases"/>
    <property type="match status" value="1"/>
</dbReference>
<dbReference type="EMBL" id="JARGEI010000019">
    <property type="protein sequence ID" value="KAJ8714593.1"/>
    <property type="molecule type" value="Genomic_DNA"/>
</dbReference>
<dbReference type="PANTHER" id="PTHR11610">
    <property type="entry name" value="LIPASE"/>
    <property type="match status" value="1"/>
</dbReference>
<comment type="caution">
    <text evidence="7">The sequence shown here is derived from an EMBL/GenBank/DDBJ whole genome shotgun (WGS) entry which is preliminary data.</text>
</comment>
<dbReference type="PRINTS" id="PR00821">
    <property type="entry name" value="TAGLIPASE"/>
</dbReference>
<organism evidence="7 8">
    <name type="scientific">Mythimna separata</name>
    <name type="common">Oriental armyworm</name>
    <name type="synonym">Pseudaletia separata</name>
    <dbReference type="NCBI Taxonomy" id="271217"/>
    <lineage>
        <taxon>Eukaryota</taxon>
        <taxon>Metazoa</taxon>
        <taxon>Ecdysozoa</taxon>
        <taxon>Arthropoda</taxon>
        <taxon>Hexapoda</taxon>
        <taxon>Insecta</taxon>
        <taxon>Pterygota</taxon>
        <taxon>Neoptera</taxon>
        <taxon>Endopterygota</taxon>
        <taxon>Lepidoptera</taxon>
        <taxon>Glossata</taxon>
        <taxon>Ditrysia</taxon>
        <taxon>Noctuoidea</taxon>
        <taxon>Noctuidae</taxon>
        <taxon>Noctuinae</taxon>
        <taxon>Hadenini</taxon>
        <taxon>Mythimna</taxon>
    </lineage>
</organism>
<dbReference type="GO" id="GO:0017171">
    <property type="term" value="F:serine hydrolase activity"/>
    <property type="evidence" value="ECO:0007669"/>
    <property type="project" value="TreeGrafter"/>
</dbReference>
<evidence type="ECO:0000313" key="8">
    <source>
        <dbReference type="Proteomes" id="UP001231518"/>
    </source>
</evidence>
<evidence type="ECO:0000256" key="5">
    <source>
        <dbReference type="SAM" id="SignalP"/>
    </source>
</evidence>
<dbReference type="InterPro" id="IPR029058">
    <property type="entry name" value="AB_hydrolase_fold"/>
</dbReference>
<dbReference type="Gene3D" id="3.40.50.1820">
    <property type="entry name" value="alpha/beta hydrolase"/>
    <property type="match status" value="1"/>
</dbReference>
<feature type="domain" description="Lipase" evidence="6">
    <location>
        <begin position="63"/>
        <end position="305"/>
    </location>
</feature>
<feature type="signal peptide" evidence="5">
    <location>
        <begin position="1"/>
        <end position="18"/>
    </location>
</feature>
<evidence type="ECO:0000313" key="7">
    <source>
        <dbReference type="EMBL" id="KAJ8714593.1"/>
    </source>
</evidence>